<dbReference type="InterPro" id="IPR051309">
    <property type="entry name" value="ABCF_ATPase"/>
</dbReference>
<reference evidence="1 2" key="1">
    <citation type="submission" date="2024-01" db="EMBL/GenBank/DDBJ databases">
        <title>The genomes of 5 underutilized Papilionoideae crops provide insights into root nodulation and disease resistanc.</title>
        <authorList>
            <person name="Jiang F."/>
        </authorList>
    </citation>
    <scope>NUCLEOTIDE SEQUENCE [LARGE SCALE GENOMIC DNA]</scope>
    <source>
        <strain evidence="1">DUOXIRENSHENG_FW03</strain>
        <tissue evidence="1">Leaves</tissue>
    </source>
</reference>
<name>A0AAN9SSM0_PSOTE</name>
<gene>
    <name evidence="1" type="ORF">VNO78_06553</name>
</gene>
<accession>A0AAN9SSM0</accession>
<keyword evidence="2" id="KW-1185">Reference proteome</keyword>
<dbReference type="PANTHER" id="PTHR42855:SF1">
    <property type="entry name" value="ABC TRANSPORTER DOMAIN-CONTAINING PROTEIN"/>
    <property type="match status" value="1"/>
</dbReference>
<proteinExistence type="predicted"/>
<dbReference type="AlphaFoldDB" id="A0AAN9SSM0"/>
<evidence type="ECO:0000313" key="1">
    <source>
        <dbReference type="EMBL" id="KAK7405326.1"/>
    </source>
</evidence>
<dbReference type="InterPro" id="IPR027417">
    <property type="entry name" value="P-loop_NTPase"/>
</dbReference>
<organism evidence="1 2">
    <name type="scientific">Psophocarpus tetragonolobus</name>
    <name type="common">Winged bean</name>
    <name type="synonym">Dolichos tetragonolobus</name>
    <dbReference type="NCBI Taxonomy" id="3891"/>
    <lineage>
        <taxon>Eukaryota</taxon>
        <taxon>Viridiplantae</taxon>
        <taxon>Streptophyta</taxon>
        <taxon>Embryophyta</taxon>
        <taxon>Tracheophyta</taxon>
        <taxon>Spermatophyta</taxon>
        <taxon>Magnoliopsida</taxon>
        <taxon>eudicotyledons</taxon>
        <taxon>Gunneridae</taxon>
        <taxon>Pentapetalae</taxon>
        <taxon>rosids</taxon>
        <taxon>fabids</taxon>
        <taxon>Fabales</taxon>
        <taxon>Fabaceae</taxon>
        <taxon>Papilionoideae</taxon>
        <taxon>50 kb inversion clade</taxon>
        <taxon>NPAAA clade</taxon>
        <taxon>indigoferoid/millettioid clade</taxon>
        <taxon>Phaseoleae</taxon>
        <taxon>Psophocarpus</taxon>
    </lineage>
</organism>
<evidence type="ECO:0000313" key="2">
    <source>
        <dbReference type="Proteomes" id="UP001386955"/>
    </source>
</evidence>
<dbReference type="Gene3D" id="3.40.50.300">
    <property type="entry name" value="P-loop containing nucleotide triphosphate hydrolases"/>
    <property type="match status" value="1"/>
</dbReference>
<comment type="caution">
    <text evidence="1">The sequence shown here is derived from an EMBL/GenBank/DDBJ whole genome shotgun (WGS) entry which is preliminary data.</text>
</comment>
<dbReference type="SUPFAM" id="SSF52540">
    <property type="entry name" value="P-loop containing nucleoside triphosphate hydrolases"/>
    <property type="match status" value="1"/>
</dbReference>
<dbReference type="EMBL" id="JAYMYS010000002">
    <property type="protein sequence ID" value="KAK7405326.1"/>
    <property type="molecule type" value="Genomic_DNA"/>
</dbReference>
<dbReference type="PANTHER" id="PTHR42855">
    <property type="entry name" value="ABC TRANSPORTER ATP-BINDING SUBUNIT"/>
    <property type="match status" value="1"/>
</dbReference>
<sequence length="83" mass="9341">MGLVGMNSVGKMTQMRIIVSLEEPNFGNVVKTKLNMKIAFLNQEFKVSLSRTVRDEFMSAFKEEMEVAGKLEKGVLDKLAQKT</sequence>
<protein>
    <submittedName>
        <fullName evidence="1">Uncharacterized protein</fullName>
    </submittedName>
</protein>
<dbReference type="Proteomes" id="UP001386955">
    <property type="component" value="Unassembled WGS sequence"/>
</dbReference>